<dbReference type="EC" id="2.7.13.3" evidence="3"/>
<dbReference type="FunFam" id="3.30.565.10:FF:000006">
    <property type="entry name" value="Sensor histidine kinase WalK"/>
    <property type="match status" value="1"/>
</dbReference>
<keyword evidence="6 11" id="KW-0418">Kinase</keyword>
<dbReference type="GO" id="GO:0005886">
    <property type="term" value="C:plasma membrane"/>
    <property type="evidence" value="ECO:0007669"/>
    <property type="project" value="UniProtKB-SubCell"/>
</dbReference>
<dbReference type="CDD" id="cd00082">
    <property type="entry name" value="HisKA"/>
    <property type="match status" value="1"/>
</dbReference>
<dbReference type="PROSITE" id="PS50109">
    <property type="entry name" value="HIS_KIN"/>
    <property type="match status" value="1"/>
</dbReference>
<feature type="domain" description="Response regulatory" evidence="10">
    <location>
        <begin position="34"/>
        <end position="151"/>
    </location>
</feature>
<reference evidence="11 12" key="1">
    <citation type="submission" date="2020-08" db="EMBL/GenBank/DDBJ databases">
        <title>Functional genomics of gut bacteria from endangered species of beetles.</title>
        <authorList>
            <person name="Carlos-Shanley C."/>
        </authorList>
    </citation>
    <scope>NUCLEOTIDE SEQUENCE [LARGE SCALE GENOMIC DNA]</scope>
    <source>
        <strain evidence="11 12">S00198</strain>
    </source>
</reference>
<feature type="domain" description="Histidine kinase" evidence="9">
    <location>
        <begin position="219"/>
        <end position="437"/>
    </location>
</feature>
<dbReference type="PANTHER" id="PTHR43547">
    <property type="entry name" value="TWO-COMPONENT HISTIDINE KINASE"/>
    <property type="match status" value="1"/>
</dbReference>
<dbReference type="SUPFAM" id="SSF52172">
    <property type="entry name" value="CheY-like"/>
    <property type="match status" value="2"/>
</dbReference>
<evidence type="ECO:0000259" key="10">
    <source>
        <dbReference type="PROSITE" id="PS50110"/>
    </source>
</evidence>
<dbReference type="InterPro" id="IPR003594">
    <property type="entry name" value="HATPase_dom"/>
</dbReference>
<dbReference type="InterPro" id="IPR036097">
    <property type="entry name" value="HisK_dim/P_sf"/>
</dbReference>
<evidence type="ECO:0000256" key="6">
    <source>
        <dbReference type="ARBA" id="ARBA00022777"/>
    </source>
</evidence>
<dbReference type="SMART" id="SM00387">
    <property type="entry name" value="HATPase_c"/>
    <property type="match status" value="1"/>
</dbReference>
<feature type="modified residue" description="4-aspartylphosphate" evidence="7">
    <location>
        <position position="83"/>
    </location>
</feature>
<evidence type="ECO:0000313" key="12">
    <source>
        <dbReference type="Proteomes" id="UP000575083"/>
    </source>
</evidence>
<evidence type="ECO:0000256" key="4">
    <source>
        <dbReference type="ARBA" id="ARBA00022553"/>
    </source>
</evidence>
<comment type="caution">
    <text evidence="11">The sequence shown here is derived from an EMBL/GenBank/DDBJ whole genome shotgun (WGS) entry which is preliminary data.</text>
</comment>
<dbReference type="RefSeq" id="WP_260420356.1">
    <property type="nucleotide sequence ID" value="NZ_JACHLK010000011.1"/>
</dbReference>
<dbReference type="SMART" id="SM00388">
    <property type="entry name" value="HisKA"/>
    <property type="match status" value="1"/>
</dbReference>
<dbReference type="EMBL" id="JACHLK010000011">
    <property type="protein sequence ID" value="MBB6562142.1"/>
    <property type="molecule type" value="Genomic_DNA"/>
</dbReference>
<dbReference type="SUPFAM" id="SSF47384">
    <property type="entry name" value="Homodimeric domain of signal transducing histidine kinase"/>
    <property type="match status" value="1"/>
</dbReference>
<dbReference type="PANTHER" id="PTHR43547:SF2">
    <property type="entry name" value="HYBRID SIGNAL TRANSDUCTION HISTIDINE KINASE C"/>
    <property type="match status" value="1"/>
</dbReference>
<feature type="modified residue" description="4-aspartylphosphate" evidence="7">
    <location>
        <position position="510"/>
    </location>
</feature>
<dbReference type="InterPro" id="IPR036890">
    <property type="entry name" value="HATPase_C_sf"/>
</dbReference>
<dbReference type="PROSITE" id="PS50110">
    <property type="entry name" value="RESPONSE_REGULATORY"/>
    <property type="match status" value="2"/>
</dbReference>
<dbReference type="SMART" id="SM00448">
    <property type="entry name" value="REC"/>
    <property type="match status" value="2"/>
</dbReference>
<comment type="subcellular location">
    <subcellularLocation>
        <location evidence="2">Cell inner membrane</location>
        <topology evidence="2">Multi-pass membrane protein</topology>
    </subcellularLocation>
</comment>
<evidence type="ECO:0000256" key="5">
    <source>
        <dbReference type="ARBA" id="ARBA00022679"/>
    </source>
</evidence>
<feature type="domain" description="Response regulatory" evidence="10">
    <location>
        <begin position="461"/>
        <end position="577"/>
    </location>
</feature>
<keyword evidence="5" id="KW-0808">Transferase</keyword>
<name>A0A7X0UBA4_9BURK</name>
<dbReference type="Pfam" id="PF02518">
    <property type="entry name" value="HATPase_c"/>
    <property type="match status" value="1"/>
</dbReference>
<dbReference type="GO" id="GO:0000155">
    <property type="term" value="F:phosphorelay sensor kinase activity"/>
    <property type="evidence" value="ECO:0007669"/>
    <property type="project" value="InterPro"/>
</dbReference>
<evidence type="ECO:0000259" key="9">
    <source>
        <dbReference type="PROSITE" id="PS50109"/>
    </source>
</evidence>
<proteinExistence type="predicted"/>
<dbReference type="InterPro" id="IPR011006">
    <property type="entry name" value="CheY-like_superfamily"/>
</dbReference>
<keyword evidence="12" id="KW-1185">Reference proteome</keyword>
<dbReference type="Gene3D" id="1.10.287.130">
    <property type="match status" value="1"/>
</dbReference>
<dbReference type="PRINTS" id="PR00344">
    <property type="entry name" value="BCTRLSENSOR"/>
</dbReference>
<gene>
    <name evidence="11" type="ORF">HNP48_004851</name>
</gene>
<feature type="coiled-coil region" evidence="8">
    <location>
        <begin position="160"/>
        <end position="194"/>
    </location>
</feature>
<dbReference type="AlphaFoldDB" id="A0A7X0UBA4"/>
<protein>
    <recommendedName>
        <fullName evidence="3">histidine kinase</fullName>
        <ecNumber evidence="3">2.7.13.3</ecNumber>
    </recommendedName>
</protein>
<dbReference type="Proteomes" id="UP000575083">
    <property type="component" value="Unassembled WGS sequence"/>
</dbReference>
<dbReference type="InterPro" id="IPR004358">
    <property type="entry name" value="Sig_transdc_His_kin-like_C"/>
</dbReference>
<accession>A0A7X0UBA4</accession>
<dbReference type="Gene3D" id="3.40.50.2300">
    <property type="match status" value="2"/>
</dbReference>
<keyword evidence="8" id="KW-0175">Coiled coil</keyword>
<evidence type="ECO:0000256" key="8">
    <source>
        <dbReference type="SAM" id="Coils"/>
    </source>
</evidence>
<dbReference type="InterPro" id="IPR001789">
    <property type="entry name" value="Sig_transdc_resp-reg_receiver"/>
</dbReference>
<dbReference type="SUPFAM" id="SSF55874">
    <property type="entry name" value="ATPase domain of HSP90 chaperone/DNA topoisomerase II/histidine kinase"/>
    <property type="match status" value="1"/>
</dbReference>
<dbReference type="InterPro" id="IPR005467">
    <property type="entry name" value="His_kinase_dom"/>
</dbReference>
<evidence type="ECO:0000256" key="3">
    <source>
        <dbReference type="ARBA" id="ARBA00012438"/>
    </source>
</evidence>
<sequence length="586" mass="63313">MFPATPDLPVPPAPAVAPEAALAAGEGGGSGPVKILVVDDEPSNLAVMEAVFQDSGYTLVHASSGSEALMALMNHEFAVLVLDVNMPDMTGFELAQLIKQRKKTAHVPIIFLTAYFNDDQHVVEGYGSGAVDYLHKPFNVGVLRSKVAIFADLYRKTLALEQVNQALVQQVAERATAQEQLRLLNETLERRVQERTHALQLRDAQLREADRRKDEFLATLAHELRNPLAPVAYALRLLRLKGASQPHVERSADLIDRQVKAMSRLIDDLMDVSRINQGKIQLHSSRVELAGILQDAIDAARPMIDEQRHTLVLQLPPPSLTLDGDPTRLAQVFMNLLLNAAKYMDAGGRIELTVDTSADEARVTLTDQGIGIAPGRLEKVFEMFSQEEAALSRSRGGLGIGLALTRRLIELHGGSIAALSEGVGHGSSFVVRLPLAGPAAPAAMALPEGSGQAARPVRPLRILVADDNQDAADALAELLGALGHSVHRVYDGEAAVEAARLVDPELVLLDIGMPRLNGYEACEAIRALGTRSLAQMWAITGWGQAQDMRRAREAGFDHHLVKPVSPDTLIGMLADVGPARGRHRAE</sequence>
<organism evidence="11 12">
    <name type="scientific">Acidovorax soli</name>
    <dbReference type="NCBI Taxonomy" id="592050"/>
    <lineage>
        <taxon>Bacteria</taxon>
        <taxon>Pseudomonadati</taxon>
        <taxon>Pseudomonadota</taxon>
        <taxon>Betaproteobacteria</taxon>
        <taxon>Burkholderiales</taxon>
        <taxon>Comamonadaceae</taxon>
        <taxon>Acidovorax</taxon>
    </lineage>
</organism>
<dbReference type="Pfam" id="PF00072">
    <property type="entry name" value="Response_reg"/>
    <property type="match status" value="2"/>
</dbReference>
<dbReference type="Pfam" id="PF00512">
    <property type="entry name" value="HisKA"/>
    <property type="match status" value="1"/>
</dbReference>
<dbReference type="InterPro" id="IPR003661">
    <property type="entry name" value="HisK_dim/P_dom"/>
</dbReference>
<comment type="catalytic activity">
    <reaction evidence="1">
        <text>ATP + protein L-histidine = ADP + protein N-phospho-L-histidine.</text>
        <dbReference type="EC" id="2.7.13.3"/>
    </reaction>
</comment>
<evidence type="ECO:0000256" key="1">
    <source>
        <dbReference type="ARBA" id="ARBA00000085"/>
    </source>
</evidence>
<evidence type="ECO:0000313" key="11">
    <source>
        <dbReference type="EMBL" id="MBB6562142.1"/>
    </source>
</evidence>
<evidence type="ECO:0000256" key="7">
    <source>
        <dbReference type="PROSITE-ProRule" id="PRU00169"/>
    </source>
</evidence>
<keyword evidence="4 7" id="KW-0597">Phosphoprotein</keyword>
<dbReference type="Gene3D" id="3.30.565.10">
    <property type="entry name" value="Histidine kinase-like ATPase, C-terminal domain"/>
    <property type="match status" value="1"/>
</dbReference>
<evidence type="ECO:0000256" key="2">
    <source>
        <dbReference type="ARBA" id="ARBA00004429"/>
    </source>
</evidence>